<organism evidence="2 3">
    <name type="scientific">Armillaria solidipes</name>
    <dbReference type="NCBI Taxonomy" id="1076256"/>
    <lineage>
        <taxon>Eukaryota</taxon>
        <taxon>Fungi</taxon>
        <taxon>Dikarya</taxon>
        <taxon>Basidiomycota</taxon>
        <taxon>Agaricomycotina</taxon>
        <taxon>Agaricomycetes</taxon>
        <taxon>Agaricomycetidae</taxon>
        <taxon>Agaricales</taxon>
        <taxon>Marasmiineae</taxon>
        <taxon>Physalacriaceae</taxon>
        <taxon>Armillaria</taxon>
    </lineage>
</organism>
<evidence type="ECO:0000313" key="2">
    <source>
        <dbReference type="EMBL" id="PBK70688.1"/>
    </source>
</evidence>
<keyword evidence="1" id="KW-0472">Membrane</keyword>
<evidence type="ECO:0000313" key="3">
    <source>
        <dbReference type="Proteomes" id="UP000218334"/>
    </source>
</evidence>
<feature type="transmembrane region" description="Helical" evidence="1">
    <location>
        <begin position="73"/>
        <end position="91"/>
    </location>
</feature>
<keyword evidence="3" id="KW-1185">Reference proteome</keyword>
<proteinExistence type="predicted"/>
<gene>
    <name evidence="2" type="ORF">ARMSODRAFT_89788</name>
</gene>
<dbReference type="AlphaFoldDB" id="A0A2H3BXB8"/>
<accession>A0A2H3BXB8</accession>
<keyword evidence="1" id="KW-0812">Transmembrane</keyword>
<protein>
    <submittedName>
        <fullName evidence="2">Uncharacterized protein</fullName>
    </submittedName>
</protein>
<reference evidence="3" key="1">
    <citation type="journal article" date="2017" name="Nat. Ecol. Evol.">
        <title>Genome expansion and lineage-specific genetic innovations in the forest pathogenic fungi Armillaria.</title>
        <authorList>
            <person name="Sipos G."/>
            <person name="Prasanna A.N."/>
            <person name="Walter M.C."/>
            <person name="O'Connor E."/>
            <person name="Balint B."/>
            <person name="Krizsan K."/>
            <person name="Kiss B."/>
            <person name="Hess J."/>
            <person name="Varga T."/>
            <person name="Slot J."/>
            <person name="Riley R."/>
            <person name="Boka B."/>
            <person name="Rigling D."/>
            <person name="Barry K."/>
            <person name="Lee J."/>
            <person name="Mihaltcheva S."/>
            <person name="LaButti K."/>
            <person name="Lipzen A."/>
            <person name="Waldron R."/>
            <person name="Moloney N.M."/>
            <person name="Sperisen C."/>
            <person name="Kredics L."/>
            <person name="Vagvoelgyi C."/>
            <person name="Patrignani A."/>
            <person name="Fitzpatrick D."/>
            <person name="Nagy I."/>
            <person name="Doyle S."/>
            <person name="Anderson J.B."/>
            <person name="Grigoriev I.V."/>
            <person name="Gueldener U."/>
            <person name="Muensterkoetter M."/>
            <person name="Nagy L.G."/>
        </authorList>
    </citation>
    <scope>NUCLEOTIDE SEQUENCE [LARGE SCALE GENOMIC DNA]</scope>
    <source>
        <strain evidence="3">28-4</strain>
    </source>
</reference>
<sequence>MAHSNSSLAFQSLCGSHRQNAVSYKTQLNNERKPHWRHAALLRVDISAAYFSAIRLFLPLSFPRRKTATSDDWIYAGFCLYRSFLLLKIFFIRRYSEIDYVLDGLPARRYNLSAQCPSWHYASVVLNRLIGCGHHSCAAHPHSSIKYALLREAKSS</sequence>
<evidence type="ECO:0000256" key="1">
    <source>
        <dbReference type="SAM" id="Phobius"/>
    </source>
</evidence>
<dbReference type="EMBL" id="KZ293425">
    <property type="protein sequence ID" value="PBK70688.1"/>
    <property type="molecule type" value="Genomic_DNA"/>
</dbReference>
<dbReference type="Proteomes" id="UP000218334">
    <property type="component" value="Unassembled WGS sequence"/>
</dbReference>
<name>A0A2H3BXB8_9AGAR</name>
<feature type="transmembrane region" description="Helical" evidence="1">
    <location>
        <begin position="40"/>
        <end position="58"/>
    </location>
</feature>
<keyword evidence="1" id="KW-1133">Transmembrane helix</keyword>